<dbReference type="AlphaFoldDB" id="A0A4R3KHH0"/>
<dbReference type="OrthoDB" id="1912898at2"/>
<evidence type="ECO:0000313" key="3">
    <source>
        <dbReference type="Proteomes" id="UP000295726"/>
    </source>
</evidence>
<organism evidence="2 3">
    <name type="scientific">Muricomes intestini</name>
    <dbReference type="NCBI Taxonomy" id="1796634"/>
    <lineage>
        <taxon>Bacteria</taxon>
        <taxon>Bacillati</taxon>
        <taxon>Bacillota</taxon>
        <taxon>Clostridia</taxon>
        <taxon>Lachnospirales</taxon>
        <taxon>Lachnospiraceae</taxon>
        <taxon>Muricomes</taxon>
    </lineage>
</organism>
<gene>
    <name evidence="2" type="ORF">EDD59_101275</name>
</gene>
<name>A0A4R3KHH0_9FIRM</name>
<feature type="transmembrane region" description="Helical" evidence="1">
    <location>
        <begin position="6"/>
        <end position="26"/>
    </location>
</feature>
<dbReference type="Proteomes" id="UP000295726">
    <property type="component" value="Unassembled WGS sequence"/>
</dbReference>
<evidence type="ECO:0000256" key="1">
    <source>
        <dbReference type="SAM" id="Phobius"/>
    </source>
</evidence>
<dbReference type="RefSeq" id="WP_132378121.1">
    <property type="nucleotide sequence ID" value="NZ_DAIRMY010000020.1"/>
</dbReference>
<proteinExistence type="predicted"/>
<reference evidence="2 3" key="1">
    <citation type="submission" date="2019-03" db="EMBL/GenBank/DDBJ databases">
        <title>Genomic Encyclopedia of Type Strains, Phase IV (KMG-IV): sequencing the most valuable type-strain genomes for metagenomic binning, comparative biology and taxonomic classification.</title>
        <authorList>
            <person name="Goeker M."/>
        </authorList>
    </citation>
    <scope>NUCLEOTIDE SEQUENCE [LARGE SCALE GENOMIC DNA]</scope>
    <source>
        <strain evidence="2 3">DSM 29489</strain>
    </source>
</reference>
<comment type="caution">
    <text evidence="2">The sequence shown here is derived from an EMBL/GenBank/DDBJ whole genome shotgun (WGS) entry which is preliminary data.</text>
</comment>
<protein>
    <recommendedName>
        <fullName evidence="4">Bypass of forespore C C-terminal domain-containing protein</fullName>
    </recommendedName>
</protein>
<evidence type="ECO:0008006" key="4">
    <source>
        <dbReference type="Google" id="ProtNLM"/>
    </source>
</evidence>
<accession>A0A4R3KHH0</accession>
<keyword evidence="3" id="KW-1185">Reference proteome</keyword>
<keyword evidence="1" id="KW-0812">Transmembrane</keyword>
<evidence type="ECO:0000313" key="2">
    <source>
        <dbReference type="EMBL" id="TCS82864.1"/>
    </source>
</evidence>
<dbReference type="EMBL" id="SLZZ01000001">
    <property type="protein sequence ID" value="TCS82864.1"/>
    <property type="molecule type" value="Genomic_DNA"/>
</dbReference>
<sequence length="119" mass="13718">MKKKYYVGFFTGIFLLAIILGIGYQLSYRHTMNRQEAKSEQEKTTESVTTKGDATKNEGYYICELHGYVVVYLYDKTTVYEVTSILVSDLPEDVQKEVKSGKYVEKESEVYGFLENYSS</sequence>
<keyword evidence="1" id="KW-1133">Transmembrane helix</keyword>
<keyword evidence="1" id="KW-0472">Membrane</keyword>